<dbReference type="Gene3D" id="1.10.3730.20">
    <property type="match status" value="1"/>
</dbReference>
<dbReference type="AlphaFoldDB" id="A0A163Z3D5"/>
<feature type="transmembrane region" description="Helical" evidence="1">
    <location>
        <begin position="36"/>
        <end position="58"/>
    </location>
</feature>
<keyword evidence="2" id="KW-0732">Signal</keyword>
<organism evidence="4 5">
    <name type="scientific">Tardiphaga robiniae</name>
    <dbReference type="NCBI Taxonomy" id="943830"/>
    <lineage>
        <taxon>Bacteria</taxon>
        <taxon>Pseudomonadati</taxon>
        <taxon>Pseudomonadota</taxon>
        <taxon>Alphaproteobacteria</taxon>
        <taxon>Hyphomicrobiales</taxon>
        <taxon>Nitrobacteraceae</taxon>
        <taxon>Tardiphaga</taxon>
    </lineage>
</organism>
<dbReference type="PANTHER" id="PTHR22911">
    <property type="entry name" value="ACYL-MALONYL CONDENSING ENZYME-RELATED"/>
    <property type="match status" value="1"/>
</dbReference>
<dbReference type="GO" id="GO:0016020">
    <property type="term" value="C:membrane"/>
    <property type="evidence" value="ECO:0007669"/>
    <property type="project" value="InterPro"/>
</dbReference>
<feature type="signal peptide" evidence="2">
    <location>
        <begin position="1"/>
        <end position="19"/>
    </location>
</feature>
<dbReference type="FunFam" id="1.10.3730.20:FF:000009">
    <property type="entry name" value="EamA family transporter"/>
    <property type="match status" value="1"/>
</dbReference>
<feature type="transmembrane region" description="Helical" evidence="1">
    <location>
        <begin position="97"/>
        <end position="118"/>
    </location>
</feature>
<dbReference type="InterPro" id="IPR037185">
    <property type="entry name" value="EmrE-like"/>
</dbReference>
<dbReference type="PANTHER" id="PTHR22911:SF137">
    <property type="entry name" value="SOLUTE CARRIER FAMILY 35 MEMBER G2-RELATED"/>
    <property type="match status" value="1"/>
</dbReference>
<feature type="transmembrane region" description="Helical" evidence="1">
    <location>
        <begin position="70"/>
        <end position="91"/>
    </location>
</feature>
<evidence type="ECO:0000259" key="3">
    <source>
        <dbReference type="Pfam" id="PF00892"/>
    </source>
</evidence>
<dbReference type="Pfam" id="PF00892">
    <property type="entry name" value="EamA"/>
    <property type="match status" value="1"/>
</dbReference>
<sequence>MKNMMLTWPFWALLSAAFAALTAIFAKVGIENVNSDFATFIRTIVILLAAGMMVYVTGNWQSPSNVSAKTWVFLVLSGFATGASWICYFRALKLGNAAQVAPIDKLSVVFVAVFAVLFLGEKLSLPNWLGVILIACGAVLVAYRA</sequence>
<protein>
    <submittedName>
        <fullName evidence="4">Transporter</fullName>
    </submittedName>
</protein>
<feature type="domain" description="EamA" evidence="3">
    <location>
        <begin position="7"/>
        <end position="142"/>
    </location>
</feature>
<dbReference type="OrthoDB" id="9806718at2"/>
<keyword evidence="1" id="KW-0812">Transmembrane</keyword>
<proteinExistence type="predicted"/>
<gene>
    <name evidence="4" type="ORF">A4A58_27920</name>
</gene>
<evidence type="ECO:0000256" key="2">
    <source>
        <dbReference type="SAM" id="SignalP"/>
    </source>
</evidence>
<keyword evidence="1" id="KW-0472">Membrane</keyword>
<name>A0A163Z3D5_9BRAD</name>
<dbReference type="RefSeq" id="WP_068733904.1">
    <property type="nucleotide sequence ID" value="NZ_LVYV01000013.1"/>
</dbReference>
<dbReference type="InterPro" id="IPR000620">
    <property type="entry name" value="EamA_dom"/>
</dbReference>
<dbReference type="SUPFAM" id="SSF103481">
    <property type="entry name" value="Multidrug resistance efflux transporter EmrE"/>
    <property type="match status" value="1"/>
</dbReference>
<evidence type="ECO:0000256" key="1">
    <source>
        <dbReference type="SAM" id="Phobius"/>
    </source>
</evidence>
<keyword evidence="5" id="KW-1185">Reference proteome</keyword>
<reference evidence="4 5" key="1">
    <citation type="submission" date="2016-03" db="EMBL/GenBank/DDBJ databases">
        <title>Microsymbionts genomes from the relict species Vavilovia formosa (Stev.) Fed.</title>
        <authorList>
            <person name="Kopat V."/>
            <person name="Chirak E."/>
            <person name="Kimeklis A."/>
            <person name="Andronov E."/>
        </authorList>
    </citation>
    <scope>NUCLEOTIDE SEQUENCE [LARGE SCALE GENOMIC DNA]</scope>
    <source>
        <strain evidence="4 5">Vaf07</strain>
    </source>
</reference>
<evidence type="ECO:0000313" key="5">
    <source>
        <dbReference type="Proteomes" id="UP000076574"/>
    </source>
</evidence>
<dbReference type="EMBL" id="LVYV01000013">
    <property type="protein sequence ID" value="KZD22874.1"/>
    <property type="molecule type" value="Genomic_DNA"/>
</dbReference>
<accession>A0A163Z3D5</accession>
<dbReference type="Proteomes" id="UP000076574">
    <property type="component" value="Unassembled WGS sequence"/>
</dbReference>
<keyword evidence="1" id="KW-1133">Transmembrane helix</keyword>
<comment type="caution">
    <text evidence="4">The sequence shown here is derived from an EMBL/GenBank/DDBJ whole genome shotgun (WGS) entry which is preliminary data.</text>
</comment>
<evidence type="ECO:0000313" key="4">
    <source>
        <dbReference type="EMBL" id="KZD22874.1"/>
    </source>
</evidence>
<feature type="chain" id="PRO_5007848224" evidence="2">
    <location>
        <begin position="20"/>
        <end position="145"/>
    </location>
</feature>
<feature type="transmembrane region" description="Helical" evidence="1">
    <location>
        <begin position="125"/>
        <end position="143"/>
    </location>
</feature>